<feature type="region of interest" description="Disordered" evidence="1">
    <location>
        <begin position="126"/>
        <end position="154"/>
    </location>
</feature>
<dbReference type="AlphaFoldDB" id="A0A5J5DJG5"/>
<feature type="region of interest" description="Disordered" evidence="1">
    <location>
        <begin position="25"/>
        <end position="44"/>
    </location>
</feature>
<reference evidence="2 3" key="1">
    <citation type="submission" date="2019-08" db="EMBL/GenBank/DDBJ databases">
        <title>A chromosome-level genome assembly, high-density linkage maps, and genome scans reveal the genomic architecture of hybrid incompatibilities underlying speciation via character displacement in darters (Percidae: Etheostominae).</title>
        <authorList>
            <person name="Moran R.L."/>
            <person name="Catchen J.M."/>
            <person name="Fuller R.C."/>
        </authorList>
    </citation>
    <scope>NUCLEOTIDE SEQUENCE [LARGE SCALE GENOMIC DNA]</scope>
    <source>
        <strain evidence="2">EspeVRDwgs_2016</strain>
        <tissue evidence="2">Muscle</tissue>
    </source>
</reference>
<proteinExistence type="predicted"/>
<dbReference type="EMBL" id="VOFY01000004">
    <property type="protein sequence ID" value="KAA8593398.1"/>
    <property type="molecule type" value="Genomic_DNA"/>
</dbReference>
<feature type="non-terminal residue" evidence="2">
    <location>
        <position position="154"/>
    </location>
</feature>
<evidence type="ECO:0000256" key="1">
    <source>
        <dbReference type="SAM" id="MobiDB-lite"/>
    </source>
</evidence>
<comment type="caution">
    <text evidence="2">The sequence shown here is derived from an EMBL/GenBank/DDBJ whole genome shotgun (WGS) entry which is preliminary data.</text>
</comment>
<gene>
    <name evidence="2" type="ORF">FQN60_009514</name>
</gene>
<name>A0A5J5DJG5_9PERO</name>
<evidence type="ECO:0000313" key="2">
    <source>
        <dbReference type="EMBL" id="KAA8593398.1"/>
    </source>
</evidence>
<organism evidence="2 3">
    <name type="scientific">Etheostoma spectabile</name>
    <name type="common">orangethroat darter</name>
    <dbReference type="NCBI Taxonomy" id="54343"/>
    <lineage>
        <taxon>Eukaryota</taxon>
        <taxon>Metazoa</taxon>
        <taxon>Chordata</taxon>
        <taxon>Craniata</taxon>
        <taxon>Vertebrata</taxon>
        <taxon>Euteleostomi</taxon>
        <taxon>Actinopterygii</taxon>
        <taxon>Neopterygii</taxon>
        <taxon>Teleostei</taxon>
        <taxon>Neoteleostei</taxon>
        <taxon>Acanthomorphata</taxon>
        <taxon>Eupercaria</taxon>
        <taxon>Perciformes</taxon>
        <taxon>Percoidei</taxon>
        <taxon>Percidae</taxon>
        <taxon>Etheostomatinae</taxon>
        <taxon>Etheostoma</taxon>
    </lineage>
</organism>
<accession>A0A5J5DJG5</accession>
<feature type="compositionally biased region" description="Low complexity" evidence="1">
    <location>
        <begin position="30"/>
        <end position="42"/>
    </location>
</feature>
<evidence type="ECO:0000313" key="3">
    <source>
        <dbReference type="Proteomes" id="UP000327493"/>
    </source>
</evidence>
<sequence>MRRRRRTPSRTRCFLPVRSLHLHVKQTDGSTTASSSSLDSLSQVDTHTPSELRGICLIEDTFRPSPPPLTVLLSRKRVSRLSVFTTKLSEAGFCGKTGVLQAPLCPLTSTSSGSHEEDPVVTTLAPTPPTVPSHQEKGNSNGVISAPCKNRQWS</sequence>
<dbReference type="Proteomes" id="UP000327493">
    <property type="component" value="Chromosome 4"/>
</dbReference>
<protein>
    <submittedName>
        <fullName evidence="2">Uncharacterized protein</fullName>
    </submittedName>
</protein>
<keyword evidence="3" id="KW-1185">Reference proteome</keyword>